<keyword evidence="6" id="KW-0539">Nucleus</keyword>
<feature type="compositionally biased region" description="Low complexity" evidence="7">
    <location>
        <begin position="554"/>
        <end position="565"/>
    </location>
</feature>
<accession>A0A0D6QV38</accession>
<organism evidence="9">
    <name type="scientific">Araucaria cunninghamii</name>
    <name type="common">Hoop pine</name>
    <name type="synonym">Moreton Bay pine</name>
    <dbReference type="NCBI Taxonomy" id="56994"/>
    <lineage>
        <taxon>Eukaryota</taxon>
        <taxon>Viridiplantae</taxon>
        <taxon>Streptophyta</taxon>
        <taxon>Embryophyta</taxon>
        <taxon>Tracheophyta</taxon>
        <taxon>Spermatophyta</taxon>
        <taxon>Pinopsida</taxon>
        <taxon>Pinidae</taxon>
        <taxon>Conifers II</taxon>
        <taxon>Araucariales</taxon>
        <taxon>Araucariaceae</taxon>
        <taxon>Araucaria</taxon>
    </lineage>
</organism>
<feature type="region of interest" description="Disordered" evidence="7">
    <location>
        <begin position="532"/>
        <end position="580"/>
    </location>
</feature>
<protein>
    <recommendedName>
        <fullName evidence="8">WRKY domain-containing protein</fullName>
    </recommendedName>
</protein>
<feature type="domain" description="WRKY" evidence="8">
    <location>
        <begin position="474"/>
        <end position="539"/>
    </location>
</feature>
<evidence type="ECO:0000256" key="2">
    <source>
        <dbReference type="ARBA" id="ARBA00022737"/>
    </source>
</evidence>
<dbReference type="InterPro" id="IPR003657">
    <property type="entry name" value="WRKY_dom"/>
</dbReference>
<dbReference type="Gene3D" id="2.20.25.80">
    <property type="entry name" value="WRKY domain"/>
    <property type="match status" value="2"/>
</dbReference>
<keyword evidence="2" id="KW-0677">Repeat</keyword>
<evidence type="ECO:0000259" key="8">
    <source>
        <dbReference type="PROSITE" id="PS50811"/>
    </source>
</evidence>
<feature type="compositionally biased region" description="Polar residues" evidence="7">
    <location>
        <begin position="542"/>
        <end position="553"/>
    </location>
</feature>
<dbReference type="InterPro" id="IPR036576">
    <property type="entry name" value="WRKY_dom_sf"/>
</dbReference>
<keyword evidence="5" id="KW-0804">Transcription</keyword>
<feature type="region of interest" description="Disordered" evidence="7">
    <location>
        <begin position="40"/>
        <end position="64"/>
    </location>
</feature>
<comment type="subcellular location">
    <subcellularLocation>
        <location evidence="1">Nucleus</location>
    </subcellularLocation>
</comment>
<keyword evidence="4" id="KW-0238">DNA-binding</keyword>
<evidence type="ECO:0000256" key="7">
    <source>
        <dbReference type="SAM" id="MobiDB-lite"/>
    </source>
</evidence>
<name>A0A0D6QV38_ARACU</name>
<dbReference type="GO" id="GO:0005634">
    <property type="term" value="C:nucleus"/>
    <property type="evidence" value="ECO:0007669"/>
    <property type="project" value="UniProtKB-SubCell"/>
</dbReference>
<dbReference type="InterPro" id="IPR044810">
    <property type="entry name" value="WRKY_plant"/>
</dbReference>
<dbReference type="GO" id="GO:0003700">
    <property type="term" value="F:DNA-binding transcription factor activity"/>
    <property type="evidence" value="ECO:0007669"/>
    <property type="project" value="InterPro"/>
</dbReference>
<dbReference type="FunFam" id="2.20.25.80:FF:000006">
    <property type="entry name" value="WRKY transcription factor"/>
    <property type="match status" value="1"/>
</dbReference>
<feature type="compositionally biased region" description="Polar residues" evidence="7">
    <location>
        <begin position="566"/>
        <end position="580"/>
    </location>
</feature>
<feature type="domain" description="WRKY" evidence="8">
    <location>
        <begin position="302"/>
        <end position="366"/>
    </location>
</feature>
<evidence type="ECO:0000256" key="6">
    <source>
        <dbReference type="ARBA" id="ARBA00023242"/>
    </source>
</evidence>
<feature type="compositionally biased region" description="Polar residues" evidence="7">
    <location>
        <begin position="246"/>
        <end position="258"/>
    </location>
</feature>
<feature type="compositionally biased region" description="Polar residues" evidence="7">
    <location>
        <begin position="403"/>
        <end position="419"/>
    </location>
</feature>
<feature type="region of interest" description="Disordered" evidence="7">
    <location>
        <begin position="359"/>
        <end position="453"/>
    </location>
</feature>
<dbReference type="Pfam" id="PF03106">
    <property type="entry name" value="WRKY"/>
    <property type="match status" value="2"/>
</dbReference>
<evidence type="ECO:0000313" key="9">
    <source>
        <dbReference type="EMBL" id="JAG94326.1"/>
    </source>
</evidence>
<dbReference type="SMART" id="SM00774">
    <property type="entry name" value="WRKY"/>
    <property type="match status" value="2"/>
</dbReference>
<feature type="region of interest" description="Disordered" evidence="7">
    <location>
        <begin position="1"/>
        <end position="28"/>
    </location>
</feature>
<dbReference type="PANTHER" id="PTHR31221:SF193">
    <property type="entry name" value="WRKY TRANSCRIPTION FACTOR PROTEIN 1-RELATED"/>
    <property type="match status" value="1"/>
</dbReference>
<reference evidence="9" key="1">
    <citation type="submission" date="2015-03" db="EMBL/GenBank/DDBJ databases">
        <title>A transcriptome of Araucaria cunninghamii, an australian fine timber species.</title>
        <authorList>
            <person name="Jing Yi C.J.Y."/>
            <person name="Yin San L.Y.S."/>
            <person name="Abdul Karim S.S."/>
            <person name="Wan Azmi N.N."/>
            <person name="Hercus R.R."/>
            <person name="Croft L.L."/>
        </authorList>
    </citation>
    <scope>NUCLEOTIDE SEQUENCE</scope>
    <source>
        <strain evidence="9">MI0301</strain>
        <tissue evidence="9">Leaf</tissue>
    </source>
</reference>
<evidence type="ECO:0000256" key="3">
    <source>
        <dbReference type="ARBA" id="ARBA00023015"/>
    </source>
</evidence>
<dbReference type="AlphaFoldDB" id="A0A0D6QV38"/>
<dbReference type="EMBL" id="GCKF01043958">
    <property type="protein sequence ID" value="JAG94326.1"/>
    <property type="molecule type" value="Transcribed_RNA"/>
</dbReference>
<proteinExistence type="predicted"/>
<dbReference type="PROSITE" id="PS50811">
    <property type="entry name" value="WRKY"/>
    <property type="match status" value="2"/>
</dbReference>
<dbReference type="PANTHER" id="PTHR31221">
    <property type="entry name" value="WRKY TRANSCRIPTION FACTOR PROTEIN 1-RELATED"/>
    <property type="match status" value="1"/>
</dbReference>
<feature type="compositionally biased region" description="Basic and acidic residues" evidence="7">
    <location>
        <begin position="379"/>
        <end position="388"/>
    </location>
</feature>
<evidence type="ECO:0000256" key="1">
    <source>
        <dbReference type="ARBA" id="ARBA00004123"/>
    </source>
</evidence>
<dbReference type="SUPFAM" id="SSF118290">
    <property type="entry name" value="WRKY DNA-binding domain"/>
    <property type="match status" value="2"/>
</dbReference>
<keyword evidence="3" id="KW-0805">Transcription regulation</keyword>
<dbReference type="FunFam" id="2.20.25.80:FF:000001">
    <property type="entry name" value="WRKY transcription factor 33"/>
    <property type="match status" value="1"/>
</dbReference>
<sequence>MGDLGIQASRPPVESYGDPGNRALAGNSAAECAEIDAEDGFPGWASEQDGGNAGSGTGVEDGFRKIGGSGGSFAARLAARTGGAGPRLNTARFKAMPPSSLPIPRSPCLTIPPGLSPTTLLDSPVLLSNSLVEPSPTTGTFSLPPFLFESISSCDSPSISSDASKNKGCEDGKSNFVFKPFAKSGNSSNLSPLGSSAAFGSTYEQAQPQSQPQSQSQCQSQSWTTTACAKEKQFLFDSPPERPVASTATDGPLNATTPLQAIPSHVTLTQSASLEEKQQRQNSIMQAQTSEVDPNVLVPLVVAEKPSEDGYNWRKYGQKLVKGSEYPRSYYKCTHPNCQMKKKLERSHDGQITEIIYKGVHDHPKPQPSRRSAVGAAHGGHDEEERNEGFGVIGKIEDPLSRAQGQTSNHIESTGTPEFSSSDDDGEGGGKLLVEDPDEDESDSKRRKTENGSVDIVTASRSIREPRVVVQTTSEIDILDDGYRWRKYGQKVVKGNPNPRSYYKCTNAGCPVRKHVERASHDPKAVITTYEGKHNHDVPAPRNSNHDNTGTGNAQSSAAMQSSFAVPSNSITRSVSQVQDSLPQFDRHPEQMYMFERVADGNLNSQDRHAGILDLRVGGSMGFGKPGFDNSLRQNEKLQPTRITPSISAQLHNSMNLGMAGAGFISRRPAGPFPSFFGQAKERSMDLLRPKQEMPENFSIEASAPPNHSSSSSIYHQSMGRLLLGP</sequence>
<evidence type="ECO:0000256" key="5">
    <source>
        <dbReference type="ARBA" id="ARBA00023163"/>
    </source>
</evidence>
<feature type="region of interest" description="Disordered" evidence="7">
    <location>
        <begin position="238"/>
        <end position="258"/>
    </location>
</feature>
<feature type="compositionally biased region" description="Gly residues" evidence="7">
    <location>
        <begin position="51"/>
        <end position="64"/>
    </location>
</feature>
<evidence type="ECO:0000256" key="4">
    <source>
        <dbReference type="ARBA" id="ARBA00023125"/>
    </source>
</evidence>
<dbReference type="GO" id="GO:0043565">
    <property type="term" value="F:sequence-specific DNA binding"/>
    <property type="evidence" value="ECO:0007669"/>
    <property type="project" value="InterPro"/>
</dbReference>